<dbReference type="STRING" id="4097.A0A1S4CSX2"/>
<sequence length="147" mass="16632">MASTEGLMPITRAFLASYYDKYPFTPLSEDVSRLSDQIHSMANDLHEDSPLTEGESSLVREAESPPPHKVDENLWKNREQIEEILFLSESSNWPPVLKSQSTAEDAELASLLGRLGEKFRNTLKVVETFQSRNSEFVFNTGWSFCAS</sequence>
<feature type="region of interest" description="Disordered" evidence="1">
    <location>
        <begin position="42"/>
        <end position="71"/>
    </location>
</feature>
<dbReference type="PANTHER" id="PTHR47532">
    <property type="entry name" value="RETINAL-BINDING PROTEIN"/>
    <property type="match status" value="1"/>
</dbReference>
<dbReference type="PaxDb" id="4097-A0A1S4CSX2"/>
<dbReference type="RefSeq" id="XP_016504186.1">
    <property type="nucleotide sequence ID" value="XM_016648700.1"/>
</dbReference>
<reference evidence="2" key="1">
    <citation type="submission" date="2025-08" db="UniProtKB">
        <authorList>
            <consortium name="RefSeq"/>
        </authorList>
    </citation>
    <scope>IDENTIFICATION</scope>
</reference>
<accession>A0A1S4CSX2</accession>
<proteinExistence type="predicted"/>
<gene>
    <name evidence="2" type="primary">LOC107822188</name>
</gene>
<dbReference type="OrthoDB" id="1674882at2759"/>
<dbReference type="AlphaFoldDB" id="A0A1S4CSX2"/>
<organism evidence="2">
    <name type="scientific">Nicotiana tabacum</name>
    <name type="common">Common tobacco</name>
    <dbReference type="NCBI Taxonomy" id="4097"/>
    <lineage>
        <taxon>Eukaryota</taxon>
        <taxon>Viridiplantae</taxon>
        <taxon>Streptophyta</taxon>
        <taxon>Embryophyta</taxon>
        <taxon>Tracheophyta</taxon>
        <taxon>Spermatophyta</taxon>
        <taxon>Magnoliopsida</taxon>
        <taxon>eudicotyledons</taxon>
        <taxon>Gunneridae</taxon>
        <taxon>Pentapetalae</taxon>
        <taxon>asterids</taxon>
        <taxon>lamiids</taxon>
        <taxon>Solanales</taxon>
        <taxon>Solanaceae</taxon>
        <taxon>Nicotianoideae</taxon>
        <taxon>Nicotianeae</taxon>
        <taxon>Nicotiana</taxon>
    </lineage>
</organism>
<dbReference type="PANTHER" id="PTHR47532:SF1">
    <property type="entry name" value="RETINAL-BINDING PROTEIN"/>
    <property type="match status" value="1"/>
</dbReference>
<evidence type="ECO:0000256" key="1">
    <source>
        <dbReference type="SAM" id="MobiDB-lite"/>
    </source>
</evidence>
<dbReference type="OMA" id="SEMEWTP"/>
<evidence type="ECO:0000313" key="2">
    <source>
        <dbReference type="RefSeq" id="XP_016504186.1"/>
    </source>
</evidence>
<dbReference type="KEGG" id="nta:107822188"/>
<feature type="compositionally biased region" description="Basic and acidic residues" evidence="1">
    <location>
        <begin position="58"/>
        <end position="71"/>
    </location>
</feature>
<protein>
    <submittedName>
        <fullName evidence="2">Uncharacterized protein</fullName>
    </submittedName>
</protein>
<name>A0A1S4CSX2_TOBAC</name>